<feature type="transmembrane region" description="Helical" evidence="1">
    <location>
        <begin position="103"/>
        <end position="126"/>
    </location>
</feature>
<reference evidence="3" key="1">
    <citation type="submission" date="2019-03" db="EMBL/GenBank/DDBJ databases">
        <title>Long read genome sequence of the mycoparasitic Pythium oligandrum ATCC 38472 isolated from sugarbeet rhizosphere.</title>
        <authorList>
            <person name="Gaulin E."/>
        </authorList>
    </citation>
    <scope>NUCLEOTIDE SEQUENCE</scope>
    <source>
        <strain evidence="3">ATCC 38472_TT</strain>
    </source>
</reference>
<dbReference type="EMBL" id="SPLM01000001">
    <property type="protein sequence ID" value="TMW69419.1"/>
    <property type="molecule type" value="Genomic_DNA"/>
</dbReference>
<evidence type="ECO:0000256" key="2">
    <source>
        <dbReference type="SAM" id="SignalP"/>
    </source>
</evidence>
<keyword evidence="1" id="KW-0812">Transmembrane</keyword>
<name>A0A8K1FQH3_PYTOL</name>
<evidence type="ECO:0000313" key="3">
    <source>
        <dbReference type="EMBL" id="TMW69419.1"/>
    </source>
</evidence>
<feature type="transmembrane region" description="Helical" evidence="1">
    <location>
        <begin position="33"/>
        <end position="57"/>
    </location>
</feature>
<dbReference type="Proteomes" id="UP000794436">
    <property type="component" value="Unassembled WGS sequence"/>
</dbReference>
<feature type="transmembrane region" description="Helical" evidence="1">
    <location>
        <begin position="64"/>
        <end position="83"/>
    </location>
</feature>
<protein>
    <recommendedName>
        <fullName evidence="5">Transmembrane protein</fullName>
    </recommendedName>
</protein>
<evidence type="ECO:0000313" key="4">
    <source>
        <dbReference type="Proteomes" id="UP000794436"/>
    </source>
</evidence>
<sequence length="150" mass="15809">MLSHSLAIDLISSVLLVLDVVEAARPAGTALVFGLGPGLVAVIILAIACLTILVFGYSTQHRSAALAVVAVVVLGIALFFLTVKVEDPNTSTTESLKYNRTAVTRAAVAGILIASTVISLFSVLLMHVIKLRQGHLIGASVHTTHRERLF</sequence>
<dbReference type="AlphaFoldDB" id="A0A8K1FQH3"/>
<feature type="signal peptide" evidence="2">
    <location>
        <begin position="1"/>
        <end position="23"/>
    </location>
</feature>
<organism evidence="3 4">
    <name type="scientific">Pythium oligandrum</name>
    <name type="common">Mycoparasitic fungus</name>
    <dbReference type="NCBI Taxonomy" id="41045"/>
    <lineage>
        <taxon>Eukaryota</taxon>
        <taxon>Sar</taxon>
        <taxon>Stramenopiles</taxon>
        <taxon>Oomycota</taxon>
        <taxon>Peronosporomycetes</taxon>
        <taxon>Pythiales</taxon>
        <taxon>Pythiaceae</taxon>
        <taxon>Pythium</taxon>
    </lineage>
</organism>
<keyword evidence="4" id="KW-1185">Reference proteome</keyword>
<evidence type="ECO:0008006" key="5">
    <source>
        <dbReference type="Google" id="ProtNLM"/>
    </source>
</evidence>
<keyword evidence="2" id="KW-0732">Signal</keyword>
<gene>
    <name evidence="3" type="ORF">Poli38472_001575</name>
</gene>
<keyword evidence="1" id="KW-0472">Membrane</keyword>
<evidence type="ECO:0000256" key="1">
    <source>
        <dbReference type="SAM" id="Phobius"/>
    </source>
</evidence>
<feature type="chain" id="PRO_5035469868" description="Transmembrane protein" evidence="2">
    <location>
        <begin position="24"/>
        <end position="150"/>
    </location>
</feature>
<accession>A0A8K1FQH3</accession>
<keyword evidence="1" id="KW-1133">Transmembrane helix</keyword>
<proteinExistence type="predicted"/>
<comment type="caution">
    <text evidence="3">The sequence shown here is derived from an EMBL/GenBank/DDBJ whole genome shotgun (WGS) entry which is preliminary data.</text>
</comment>